<dbReference type="Gramene" id="GBG82152">
    <property type="protein sequence ID" value="GBG82152"/>
    <property type="gene ID" value="CBR_g34433"/>
</dbReference>
<evidence type="ECO:0000259" key="2">
    <source>
        <dbReference type="Pfam" id="PF13837"/>
    </source>
</evidence>
<evidence type="ECO:0000313" key="4">
    <source>
        <dbReference type="Proteomes" id="UP000265515"/>
    </source>
</evidence>
<dbReference type="PANTHER" id="PTHR33492">
    <property type="entry name" value="OSJNBA0043A12.37 PROTEIN-RELATED"/>
    <property type="match status" value="1"/>
</dbReference>
<sequence length="620" mass="67548">MLSRESPFLSISRLCSLSSCTINLLNAEDDEQPSMSQYSQHAGLSSIEDWGYSETQNEAPPAACIGSSSQVVGQQQQCFTHDGCQSQCPIGDNVGTNVGVPKGDVQRPHTSSTFLFGGPAWSGGPVRSPDNAHVIGPMTDVPRASVVTGHRQLSSPVSPVGGFQIGLREEDEVTLRQHLRMRAMAMSDGLSLSPDERDINGIMTSPARNGGSRHGSPGPSTVSSVDNDTMGCRSSHLPAALSAIPHASFPLSPDPFRRDGSPQPHRPRTGSLEYVINRIIRANEAGVPPVDCPTNTTLGGEAVVDPTAPWRTPPPRVPFEGLNSPSPVTAQSTSQHTPCNVENLAGTNEVKSLMGEETEPLGRARLKAGFWKDVEQRMKGKGFNRNAHQCKNKFNTLLDYYRRLKVHEGWSGLPSYWDMNQTRRKKYNIDFVLRRAWYDIIHPVGKDKDSIYLTNLMDSGADEERLEDSERCNDIDGETEGGSEDPAVGSASSLGLGSSQGGRRSTGFDPMLSKRRRTAINARELSMQTVTSATCDHTAALTCSDRECMKICCEATRDIARHQAEAHRELMQQDIPSRERIATITGDGVEKGYLVLADAIRSLRPRRNSPSSRPDSSDSR</sequence>
<feature type="compositionally biased region" description="Low complexity" evidence="1">
    <location>
        <begin position="489"/>
        <end position="507"/>
    </location>
</feature>
<proteinExistence type="predicted"/>
<feature type="region of interest" description="Disordered" evidence="1">
    <location>
        <begin position="204"/>
        <end position="228"/>
    </location>
</feature>
<feature type="compositionally biased region" description="Polar residues" evidence="1">
    <location>
        <begin position="218"/>
        <end position="227"/>
    </location>
</feature>
<feature type="domain" description="Myb/SANT-like DNA-binding" evidence="2">
    <location>
        <begin position="364"/>
        <end position="421"/>
    </location>
</feature>
<dbReference type="InterPro" id="IPR044822">
    <property type="entry name" value="Myb_DNA-bind_4"/>
</dbReference>
<dbReference type="Gene3D" id="1.10.10.60">
    <property type="entry name" value="Homeodomain-like"/>
    <property type="match status" value="1"/>
</dbReference>
<gene>
    <name evidence="3" type="ORF">CBR_g34433</name>
</gene>
<dbReference type="PANTHER" id="PTHR33492:SF4">
    <property type="entry name" value="OS02G0174300 PROTEIN"/>
    <property type="match status" value="1"/>
</dbReference>
<name>A0A388LIV8_CHABU</name>
<feature type="region of interest" description="Disordered" evidence="1">
    <location>
        <begin position="462"/>
        <end position="514"/>
    </location>
</feature>
<protein>
    <recommendedName>
        <fullName evidence="2">Myb/SANT-like DNA-binding domain-containing protein</fullName>
    </recommendedName>
</protein>
<keyword evidence="4" id="KW-1185">Reference proteome</keyword>
<dbReference type="EMBL" id="BFEA01000398">
    <property type="protein sequence ID" value="GBG82152.1"/>
    <property type="molecule type" value="Genomic_DNA"/>
</dbReference>
<evidence type="ECO:0000256" key="1">
    <source>
        <dbReference type="SAM" id="MobiDB-lite"/>
    </source>
</evidence>
<reference evidence="3 4" key="1">
    <citation type="journal article" date="2018" name="Cell">
        <title>The Chara Genome: Secondary Complexity and Implications for Plant Terrestrialization.</title>
        <authorList>
            <person name="Nishiyama T."/>
            <person name="Sakayama H."/>
            <person name="Vries J.D."/>
            <person name="Buschmann H."/>
            <person name="Saint-Marcoux D."/>
            <person name="Ullrich K.K."/>
            <person name="Haas F.B."/>
            <person name="Vanderstraeten L."/>
            <person name="Becker D."/>
            <person name="Lang D."/>
            <person name="Vosolsobe S."/>
            <person name="Rombauts S."/>
            <person name="Wilhelmsson P.K.I."/>
            <person name="Janitza P."/>
            <person name="Kern R."/>
            <person name="Heyl A."/>
            <person name="Rumpler F."/>
            <person name="Villalobos L.I.A.C."/>
            <person name="Clay J.M."/>
            <person name="Skokan R."/>
            <person name="Toyoda A."/>
            <person name="Suzuki Y."/>
            <person name="Kagoshima H."/>
            <person name="Schijlen E."/>
            <person name="Tajeshwar N."/>
            <person name="Catarino B."/>
            <person name="Hetherington A.J."/>
            <person name="Saltykova A."/>
            <person name="Bonnot C."/>
            <person name="Breuninger H."/>
            <person name="Symeonidi A."/>
            <person name="Radhakrishnan G.V."/>
            <person name="Van Nieuwerburgh F."/>
            <person name="Deforce D."/>
            <person name="Chang C."/>
            <person name="Karol K.G."/>
            <person name="Hedrich R."/>
            <person name="Ulvskov P."/>
            <person name="Glockner G."/>
            <person name="Delwiche C.F."/>
            <person name="Petrasek J."/>
            <person name="Van de Peer Y."/>
            <person name="Friml J."/>
            <person name="Beilby M."/>
            <person name="Dolan L."/>
            <person name="Kohara Y."/>
            <person name="Sugano S."/>
            <person name="Fujiyama A."/>
            <person name="Delaux P.-M."/>
            <person name="Quint M."/>
            <person name="TheiBen G."/>
            <person name="Hagemann M."/>
            <person name="Harholt J."/>
            <person name="Dunand C."/>
            <person name="Zachgo S."/>
            <person name="Langdale J."/>
            <person name="Maumus F."/>
            <person name="Straeten D.V.D."/>
            <person name="Gould S.B."/>
            <person name="Rensing S.A."/>
        </authorList>
    </citation>
    <scope>NUCLEOTIDE SEQUENCE [LARGE SCALE GENOMIC DNA]</scope>
    <source>
        <strain evidence="3 4">S276</strain>
    </source>
</reference>
<organism evidence="3 4">
    <name type="scientific">Chara braunii</name>
    <name type="common">Braun's stonewort</name>
    <dbReference type="NCBI Taxonomy" id="69332"/>
    <lineage>
        <taxon>Eukaryota</taxon>
        <taxon>Viridiplantae</taxon>
        <taxon>Streptophyta</taxon>
        <taxon>Charophyceae</taxon>
        <taxon>Charales</taxon>
        <taxon>Characeae</taxon>
        <taxon>Chara</taxon>
    </lineage>
</organism>
<comment type="caution">
    <text evidence="3">The sequence shown here is derived from an EMBL/GenBank/DDBJ whole genome shotgun (WGS) entry which is preliminary data.</text>
</comment>
<accession>A0A388LIV8</accession>
<dbReference type="Pfam" id="PF13837">
    <property type="entry name" value="Myb_DNA-bind_4"/>
    <property type="match status" value="1"/>
</dbReference>
<dbReference type="AlphaFoldDB" id="A0A388LIV8"/>
<dbReference type="Proteomes" id="UP000265515">
    <property type="component" value="Unassembled WGS sequence"/>
</dbReference>
<feature type="region of interest" description="Disordered" evidence="1">
    <location>
        <begin position="250"/>
        <end position="269"/>
    </location>
</feature>
<evidence type="ECO:0000313" key="3">
    <source>
        <dbReference type="EMBL" id="GBG82152.1"/>
    </source>
</evidence>
<dbReference type="OrthoDB" id="691673at2759"/>